<dbReference type="OrthoDB" id="2423701at2759"/>
<feature type="region of interest" description="Disordered" evidence="10">
    <location>
        <begin position="1"/>
        <end position="25"/>
    </location>
</feature>
<feature type="compositionally biased region" description="Low complexity" evidence="10">
    <location>
        <begin position="536"/>
        <end position="549"/>
    </location>
</feature>
<dbReference type="InterPro" id="IPR013105">
    <property type="entry name" value="TPR_2"/>
</dbReference>
<feature type="region of interest" description="Disordered" evidence="10">
    <location>
        <begin position="306"/>
        <end position="357"/>
    </location>
</feature>
<dbReference type="PANTHER" id="PTHR23040">
    <property type="match status" value="1"/>
</dbReference>
<dbReference type="STRING" id="765915.A0A1Y2HGC5"/>
<feature type="region of interest" description="Disordered" evidence="10">
    <location>
        <begin position="166"/>
        <end position="237"/>
    </location>
</feature>
<dbReference type="AlphaFoldDB" id="A0A1Y2HGC5"/>
<dbReference type="SMART" id="SM00028">
    <property type="entry name" value="TPR"/>
    <property type="match status" value="6"/>
</dbReference>
<keyword evidence="5" id="KW-0206">Cytoskeleton</keyword>
<evidence type="ECO:0000313" key="11">
    <source>
        <dbReference type="EMBL" id="ORZ33660.1"/>
    </source>
</evidence>
<dbReference type="SUPFAM" id="SSF48452">
    <property type="entry name" value="TPR-like"/>
    <property type="match status" value="2"/>
</dbReference>
<dbReference type="EMBL" id="MCFL01000034">
    <property type="protein sequence ID" value="ORZ33660.1"/>
    <property type="molecule type" value="Genomic_DNA"/>
</dbReference>
<accession>A0A1Y2HGC5</accession>
<dbReference type="PANTHER" id="PTHR23040:SF1">
    <property type="entry name" value="OUTER DYNEIN ARM-DOCKING COMPLEX SUBUNIT 4"/>
    <property type="match status" value="1"/>
</dbReference>
<keyword evidence="12" id="KW-1185">Reference proteome</keyword>
<evidence type="ECO:0000256" key="7">
    <source>
        <dbReference type="ARBA" id="ARBA00034139"/>
    </source>
</evidence>
<keyword evidence="3" id="KW-0677">Repeat</keyword>
<evidence type="ECO:0000256" key="1">
    <source>
        <dbReference type="ARBA" id="ARBA00004430"/>
    </source>
</evidence>
<evidence type="ECO:0000313" key="12">
    <source>
        <dbReference type="Proteomes" id="UP000193411"/>
    </source>
</evidence>
<dbReference type="Proteomes" id="UP000193411">
    <property type="component" value="Unassembled WGS sequence"/>
</dbReference>
<evidence type="ECO:0000256" key="9">
    <source>
        <dbReference type="PROSITE-ProRule" id="PRU00339"/>
    </source>
</evidence>
<gene>
    <name evidence="11" type="ORF">BCR44DRAFT_130776</name>
</gene>
<comment type="caution">
    <text evidence="11">The sequence shown here is derived from an EMBL/GenBank/DDBJ whole genome shotgun (WGS) entry which is preliminary data.</text>
</comment>
<keyword evidence="4 9" id="KW-0802">TPR repeat</keyword>
<feature type="compositionally biased region" description="Low complexity" evidence="10">
    <location>
        <begin position="188"/>
        <end position="221"/>
    </location>
</feature>
<dbReference type="PROSITE" id="PS50005">
    <property type="entry name" value="TPR"/>
    <property type="match status" value="1"/>
</dbReference>
<keyword evidence="2" id="KW-0963">Cytoplasm</keyword>
<feature type="compositionally biased region" description="Polar residues" evidence="10">
    <location>
        <begin position="580"/>
        <end position="601"/>
    </location>
</feature>
<reference evidence="11 12" key="1">
    <citation type="submission" date="2016-07" db="EMBL/GenBank/DDBJ databases">
        <title>Pervasive Adenine N6-methylation of Active Genes in Fungi.</title>
        <authorList>
            <consortium name="DOE Joint Genome Institute"/>
            <person name="Mondo S.J."/>
            <person name="Dannebaum R.O."/>
            <person name="Kuo R.C."/>
            <person name="Labutti K."/>
            <person name="Haridas S."/>
            <person name="Kuo A."/>
            <person name="Salamov A."/>
            <person name="Ahrendt S.R."/>
            <person name="Lipzen A."/>
            <person name="Sullivan W."/>
            <person name="Andreopoulos W.B."/>
            <person name="Clum A."/>
            <person name="Lindquist E."/>
            <person name="Daum C."/>
            <person name="Ramamoorthy G.K."/>
            <person name="Gryganskyi A."/>
            <person name="Culley D."/>
            <person name="Magnuson J.K."/>
            <person name="James T.Y."/>
            <person name="O'Malley M.A."/>
            <person name="Stajich J.E."/>
            <person name="Spatafora J.W."/>
            <person name="Visel A."/>
            <person name="Grigoriev I.V."/>
        </authorList>
    </citation>
    <scope>NUCLEOTIDE SEQUENCE [LARGE SCALE GENOMIC DNA]</scope>
    <source>
        <strain evidence="11 12">PL171</strain>
    </source>
</reference>
<dbReference type="FunFam" id="1.25.40.10:FF:000537">
    <property type="entry name" value="Tetratricopeptide repeat domain 25"/>
    <property type="match status" value="1"/>
</dbReference>
<evidence type="ECO:0000256" key="10">
    <source>
        <dbReference type="SAM" id="MobiDB-lite"/>
    </source>
</evidence>
<dbReference type="InterPro" id="IPR040111">
    <property type="entry name" value="ODAD4"/>
</dbReference>
<dbReference type="InterPro" id="IPR011990">
    <property type="entry name" value="TPR-like_helical_dom_sf"/>
</dbReference>
<feature type="region of interest" description="Disordered" evidence="10">
    <location>
        <begin position="536"/>
        <end position="601"/>
    </location>
</feature>
<sequence length="601" mass="65581">MPAAVEQAGRQQEFEGDGSEVEGPVSSFQSYAAEGDILAKQGEYRKAIEAYTKALNMRPTEKNCLVARSKCYLQLGDADMALQDAETALKEDAEFFKGMYQKAEALYAKGDFEMALVYYHRGNKLRPELDEFRLGIQKAREAIDNSIGNPRDYKFKAPANFSLDASKRQTTPVAARAIAKRSAKPDRSSTSTTTPGGGTSSLSPTTAPHGVTVSTVNNTKKVIPRGESAQAPPPERDQKQLLGELYADKEYLEQLLNDRDFINNPNDRILDLVTDALKYLETRTEFWRQQKPIYARRKEAQAIRTKMASARNRQLQREKEREKEASGKSAPTSPTPGGGAAAAAATGSAGKPSAPRPLRAHVASVMGNAALEVKNYPEAEKRYKQVLAIKSITPEVQSVTYGHIGRAYAKQGKFADAAKCWEQKLATPFPLTPVERAWLYHDMARCFIEMGQDEDARKNAQLSCQFANEANEQRWILNAHVLLGQVFAKTDPARARLGYETALKTAVALKEENAIVAIKKALEALPPRPASAALAPAAASKPASASSSKRPSEQIGGAAAPVASEGEPQVADKQEPVVDGSQSHSQMQEPMTQGQEQQAQE</sequence>
<organism evidence="11 12">
    <name type="scientific">Catenaria anguillulae PL171</name>
    <dbReference type="NCBI Taxonomy" id="765915"/>
    <lineage>
        <taxon>Eukaryota</taxon>
        <taxon>Fungi</taxon>
        <taxon>Fungi incertae sedis</taxon>
        <taxon>Blastocladiomycota</taxon>
        <taxon>Blastocladiomycetes</taxon>
        <taxon>Blastocladiales</taxon>
        <taxon>Catenariaceae</taxon>
        <taxon>Catenaria</taxon>
    </lineage>
</organism>
<evidence type="ECO:0000256" key="2">
    <source>
        <dbReference type="ARBA" id="ARBA00022490"/>
    </source>
</evidence>
<comment type="subcellular location">
    <subcellularLocation>
        <location evidence="1">Cytoplasm</location>
        <location evidence="1">Cytoskeleton</location>
        <location evidence="1">Cilium axoneme</location>
    </subcellularLocation>
</comment>
<feature type="compositionally biased region" description="Low complexity" evidence="10">
    <location>
        <begin position="341"/>
        <end position="353"/>
    </location>
</feature>
<evidence type="ECO:0000256" key="5">
    <source>
        <dbReference type="ARBA" id="ARBA00023212"/>
    </source>
</evidence>
<feature type="compositionally biased region" description="Basic and acidic residues" evidence="10">
    <location>
        <begin position="315"/>
        <end position="326"/>
    </location>
</feature>
<dbReference type="PROSITE" id="PS50293">
    <property type="entry name" value="TPR_REGION"/>
    <property type="match status" value="1"/>
</dbReference>
<protein>
    <recommendedName>
        <fullName evidence="7">Outer dynein arm-docking complex subunit 4</fullName>
    </recommendedName>
    <alternativeName>
        <fullName evidence="8">Tetratricopeptide repeat protein 25</fullName>
    </alternativeName>
</protein>
<evidence type="ECO:0000256" key="4">
    <source>
        <dbReference type="ARBA" id="ARBA00022803"/>
    </source>
</evidence>
<dbReference type="GO" id="GO:0005930">
    <property type="term" value="C:axoneme"/>
    <property type="evidence" value="ECO:0007669"/>
    <property type="project" value="UniProtKB-SubCell"/>
</dbReference>
<dbReference type="Pfam" id="PF07719">
    <property type="entry name" value="TPR_2"/>
    <property type="match status" value="1"/>
</dbReference>
<dbReference type="Gene3D" id="1.25.40.10">
    <property type="entry name" value="Tetratricopeptide repeat domain"/>
    <property type="match status" value="2"/>
</dbReference>
<proteinExistence type="predicted"/>
<evidence type="ECO:0000256" key="6">
    <source>
        <dbReference type="ARBA" id="ARBA00023273"/>
    </source>
</evidence>
<dbReference type="InterPro" id="IPR019734">
    <property type="entry name" value="TPR_rpt"/>
</dbReference>
<name>A0A1Y2HGC5_9FUNG</name>
<evidence type="ECO:0000256" key="3">
    <source>
        <dbReference type="ARBA" id="ARBA00022737"/>
    </source>
</evidence>
<keyword evidence="6" id="KW-0966">Cell projection</keyword>
<evidence type="ECO:0000256" key="8">
    <source>
        <dbReference type="ARBA" id="ARBA00034143"/>
    </source>
</evidence>
<feature type="repeat" description="TPR" evidence="9">
    <location>
        <begin position="28"/>
        <end position="61"/>
    </location>
</feature>